<feature type="compositionally biased region" description="Basic residues" evidence="1">
    <location>
        <begin position="761"/>
        <end position="770"/>
    </location>
</feature>
<feature type="region of interest" description="Disordered" evidence="1">
    <location>
        <begin position="277"/>
        <end position="339"/>
    </location>
</feature>
<feature type="compositionally biased region" description="Polar residues" evidence="1">
    <location>
        <begin position="458"/>
        <end position="510"/>
    </location>
</feature>
<sequence>MAEAKLRALGSQHSANPASADSDIPHRRISHRHSRSTPTVLPIPALSFSSTLSSRTSTAESILTTPVNSVFNGYSPQIHMSEITDNSDDEDSMDTPTPTPSPKTKARTPSRNPSALAGQNLNLSILRKLSLSRSESFSRSLTPPPRAKPSLAMSAEIHPRVDGVSGERITAPKPRRASQLISPMSLTSFSLPASPLHQTTMLPLLQQQRPLSRSEHLLRSALLKDEFAQGSATPSSNSTVNRPTKFHRRRHSHATVSADSPFTQNSINISPLQAAVANLPSSPSGRNTPTPRSRPVSPVHTKSAPVTHTMHTRRSPRSQSYSHALNEASTTTSTRLPLTPHEQVLRARLERVLSAGSVALPPSYQYGNAIRSDDSSSSADDDSLSYTSYHDLSREEYGYSSDLRQQRLKKAERKKHRASAPTNESGFLGWLWKSTELDEEEIPNSMLALSMPARRQAQSQVDGFDVTKNQSKPNSPRTPRTTTLLNAMNASPSLSPYRTSSPFRTASPQLSPSPSRSRAHTQPLPSSPNRSPYGQGYAYSPKPKHAFSLGTVPSVDREVGMNDVASGSVGRAGVDGKGRMLTPPPTPPRAESALFEEGQVDSPVDLSYHESELQENVVPSESLMRRKKSSATKSAKGQRSLGLGRPGTKDSEDSVSSTSSSLGEAAPSISVNVTLDDNCESIVPDITTTRPSLSPVLSPTSALSTTSSFNARTASLQCRQIDGYISFASIEGLGEPPASAVPTENGDRGSMNGDDREGRKKGLLGRLFGR</sequence>
<feature type="region of interest" description="Disordered" evidence="1">
    <location>
        <begin position="1"/>
        <end position="41"/>
    </location>
</feature>
<organism evidence="2 3">
    <name type="scientific">Lentinula detonsa</name>
    <dbReference type="NCBI Taxonomy" id="2804962"/>
    <lineage>
        <taxon>Eukaryota</taxon>
        <taxon>Fungi</taxon>
        <taxon>Dikarya</taxon>
        <taxon>Basidiomycota</taxon>
        <taxon>Agaricomycotina</taxon>
        <taxon>Agaricomycetes</taxon>
        <taxon>Agaricomycetidae</taxon>
        <taxon>Agaricales</taxon>
        <taxon>Marasmiineae</taxon>
        <taxon>Omphalotaceae</taxon>
        <taxon>Lentinula</taxon>
    </lineage>
</organism>
<reference evidence="2 3" key="1">
    <citation type="journal article" date="2023" name="Proc. Natl. Acad. Sci. U.S.A.">
        <title>A global phylogenomic analysis of the shiitake genus Lentinula.</title>
        <authorList>
            <person name="Sierra-Patev S."/>
            <person name="Min B."/>
            <person name="Naranjo-Ortiz M."/>
            <person name="Looney B."/>
            <person name="Konkel Z."/>
            <person name="Slot J.C."/>
            <person name="Sakamoto Y."/>
            <person name="Steenwyk J.L."/>
            <person name="Rokas A."/>
            <person name="Carro J."/>
            <person name="Camarero S."/>
            <person name="Ferreira P."/>
            <person name="Molpeceres G."/>
            <person name="Ruiz-Duenas F.J."/>
            <person name="Serrano A."/>
            <person name="Henrissat B."/>
            <person name="Drula E."/>
            <person name="Hughes K.W."/>
            <person name="Mata J.L."/>
            <person name="Ishikawa N.K."/>
            <person name="Vargas-Isla R."/>
            <person name="Ushijima S."/>
            <person name="Smith C.A."/>
            <person name="Donoghue J."/>
            <person name="Ahrendt S."/>
            <person name="Andreopoulos W."/>
            <person name="He G."/>
            <person name="LaButti K."/>
            <person name="Lipzen A."/>
            <person name="Ng V."/>
            <person name="Riley R."/>
            <person name="Sandor L."/>
            <person name="Barry K."/>
            <person name="Martinez A.T."/>
            <person name="Xiao Y."/>
            <person name="Gibbons J.G."/>
            <person name="Terashima K."/>
            <person name="Grigoriev I.V."/>
            <person name="Hibbett D."/>
        </authorList>
    </citation>
    <scope>NUCLEOTIDE SEQUENCE [LARGE SCALE GENOMIC DNA]</scope>
    <source>
        <strain evidence="2 3">TFB7810</strain>
    </source>
</reference>
<dbReference type="Proteomes" id="UP001142393">
    <property type="component" value="Unassembled WGS sequence"/>
</dbReference>
<keyword evidence="3" id="KW-1185">Reference proteome</keyword>
<dbReference type="EMBL" id="JANVFU010000011">
    <property type="protein sequence ID" value="KAJ3741736.1"/>
    <property type="molecule type" value="Genomic_DNA"/>
</dbReference>
<name>A0A9W8TVA6_9AGAR</name>
<gene>
    <name evidence="2" type="ORF">DFH05DRAFT_1527410</name>
</gene>
<evidence type="ECO:0000313" key="3">
    <source>
        <dbReference type="Proteomes" id="UP001142393"/>
    </source>
</evidence>
<feature type="compositionally biased region" description="Polar residues" evidence="1">
    <location>
        <begin position="523"/>
        <end position="532"/>
    </location>
</feature>
<feature type="region of interest" description="Disordered" evidence="1">
    <location>
        <begin position="735"/>
        <end position="770"/>
    </location>
</feature>
<comment type="caution">
    <text evidence="2">The sequence shown here is derived from an EMBL/GenBank/DDBJ whole genome shotgun (WGS) entry which is preliminary data.</text>
</comment>
<feature type="region of interest" description="Disordered" evidence="1">
    <location>
        <begin position="458"/>
        <end position="591"/>
    </location>
</feature>
<proteinExistence type="predicted"/>
<protein>
    <submittedName>
        <fullName evidence="2">Uncharacterized protein</fullName>
    </submittedName>
</protein>
<feature type="region of interest" description="Disordered" evidence="1">
    <location>
        <begin position="80"/>
        <end position="118"/>
    </location>
</feature>
<feature type="compositionally biased region" description="Low complexity" evidence="1">
    <location>
        <begin position="329"/>
        <end position="339"/>
    </location>
</feature>
<evidence type="ECO:0000313" key="2">
    <source>
        <dbReference type="EMBL" id="KAJ3741736.1"/>
    </source>
</evidence>
<feature type="compositionally biased region" description="Polar residues" evidence="1">
    <location>
        <begin position="279"/>
        <end position="291"/>
    </location>
</feature>
<evidence type="ECO:0000256" key="1">
    <source>
        <dbReference type="SAM" id="MobiDB-lite"/>
    </source>
</evidence>
<dbReference type="AlphaFoldDB" id="A0A9W8TVA6"/>
<feature type="region of interest" description="Disordered" evidence="1">
    <location>
        <begin position="363"/>
        <end position="385"/>
    </location>
</feature>
<accession>A0A9W8TVA6</accession>
<feature type="region of interest" description="Disordered" evidence="1">
    <location>
        <begin position="610"/>
        <end position="665"/>
    </location>
</feature>
<feature type="region of interest" description="Disordered" evidence="1">
    <location>
        <begin position="134"/>
        <end position="158"/>
    </location>
</feature>